<dbReference type="Pfam" id="PF13637">
    <property type="entry name" value="Ank_4"/>
    <property type="match status" value="1"/>
</dbReference>
<keyword evidence="7" id="KW-1185">Reference proteome</keyword>
<dbReference type="SUPFAM" id="SSF81383">
    <property type="entry name" value="F-box domain"/>
    <property type="match status" value="1"/>
</dbReference>
<reference evidence="6" key="1">
    <citation type="journal article" date="2023" name="Mol. Phylogenet. Evol.">
        <title>Genome-scale phylogeny and comparative genomics of the fungal order Sordariales.</title>
        <authorList>
            <person name="Hensen N."/>
            <person name="Bonometti L."/>
            <person name="Westerberg I."/>
            <person name="Brannstrom I.O."/>
            <person name="Guillou S."/>
            <person name="Cros-Aarteil S."/>
            <person name="Calhoun S."/>
            <person name="Haridas S."/>
            <person name="Kuo A."/>
            <person name="Mondo S."/>
            <person name="Pangilinan J."/>
            <person name="Riley R."/>
            <person name="LaButti K."/>
            <person name="Andreopoulos B."/>
            <person name="Lipzen A."/>
            <person name="Chen C."/>
            <person name="Yan M."/>
            <person name="Daum C."/>
            <person name="Ng V."/>
            <person name="Clum A."/>
            <person name="Steindorff A."/>
            <person name="Ohm R.A."/>
            <person name="Martin F."/>
            <person name="Silar P."/>
            <person name="Natvig D.O."/>
            <person name="Lalanne C."/>
            <person name="Gautier V."/>
            <person name="Ament-Velasquez S.L."/>
            <person name="Kruys A."/>
            <person name="Hutchinson M.I."/>
            <person name="Powell A.J."/>
            <person name="Barry K."/>
            <person name="Miller A.N."/>
            <person name="Grigoriev I.V."/>
            <person name="Debuchy R."/>
            <person name="Gladieux P."/>
            <person name="Hiltunen Thoren M."/>
            <person name="Johannesson H."/>
        </authorList>
    </citation>
    <scope>NUCLEOTIDE SEQUENCE</scope>
    <source>
        <strain evidence="6">CBS 990.96</strain>
    </source>
</reference>
<comment type="caution">
    <text evidence="6">The sequence shown here is derived from an EMBL/GenBank/DDBJ whole genome shotgun (WGS) entry which is preliminary data.</text>
</comment>
<name>A0AAN7GUT4_9PEZI</name>
<feature type="repeat" description="ANK" evidence="3">
    <location>
        <begin position="321"/>
        <end position="353"/>
    </location>
</feature>
<feature type="compositionally biased region" description="Low complexity" evidence="4">
    <location>
        <begin position="112"/>
        <end position="128"/>
    </location>
</feature>
<feature type="compositionally biased region" description="Acidic residues" evidence="4">
    <location>
        <begin position="101"/>
        <end position="111"/>
    </location>
</feature>
<evidence type="ECO:0000256" key="4">
    <source>
        <dbReference type="SAM" id="MobiDB-lite"/>
    </source>
</evidence>
<dbReference type="PANTHER" id="PTHR24173">
    <property type="entry name" value="ANKYRIN REPEAT CONTAINING"/>
    <property type="match status" value="1"/>
</dbReference>
<accession>A0AAN7GUT4</accession>
<feature type="repeat" description="ANK" evidence="3">
    <location>
        <begin position="625"/>
        <end position="657"/>
    </location>
</feature>
<dbReference type="PROSITE" id="PS50088">
    <property type="entry name" value="ANK_REPEAT"/>
    <property type="match status" value="6"/>
</dbReference>
<dbReference type="SUPFAM" id="SSF48403">
    <property type="entry name" value="Ankyrin repeat"/>
    <property type="match status" value="2"/>
</dbReference>
<evidence type="ECO:0000259" key="5">
    <source>
        <dbReference type="PROSITE" id="PS50181"/>
    </source>
</evidence>
<feature type="region of interest" description="Disordered" evidence="4">
    <location>
        <begin position="97"/>
        <end position="152"/>
    </location>
</feature>
<dbReference type="PRINTS" id="PR01415">
    <property type="entry name" value="ANKYRIN"/>
</dbReference>
<dbReference type="InterPro" id="IPR001810">
    <property type="entry name" value="F-box_dom"/>
</dbReference>
<dbReference type="Proteomes" id="UP001301958">
    <property type="component" value="Unassembled WGS sequence"/>
</dbReference>
<keyword evidence="2 3" id="KW-0040">ANK repeat</keyword>
<dbReference type="SMART" id="SM00248">
    <property type="entry name" value="ANK"/>
    <property type="match status" value="12"/>
</dbReference>
<organism evidence="6 7">
    <name type="scientific">Podospora fimiseda</name>
    <dbReference type="NCBI Taxonomy" id="252190"/>
    <lineage>
        <taxon>Eukaryota</taxon>
        <taxon>Fungi</taxon>
        <taxon>Dikarya</taxon>
        <taxon>Ascomycota</taxon>
        <taxon>Pezizomycotina</taxon>
        <taxon>Sordariomycetes</taxon>
        <taxon>Sordariomycetidae</taxon>
        <taxon>Sordariales</taxon>
        <taxon>Podosporaceae</taxon>
        <taxon>Podospora</taxon>
    </lineage>
</organism>
<feature type="repeat" description="ANK" evidence="3">
    <location>
        <begin position="160"/>
        <end position="189"/>
    </location>
</feature>
<evidence type="ECO:0000256" key="2">
    <source>
        <dbReference type="ARBA" id="ARBA00023043"/>
    </source>
</evidence>
<evidence type="ECO:0000256" key="3">
    <source>
        <dbReference type="PROSITE-ProRule" id="PRU00023"/>
    </source>
</evidence>
<dbReference type="PANTHER" id="PTHR24173:SF74">
    <property type="entry name" value="ANKYRIN REPEAT DOMAIN-CONTAINING PROTEIN 16"/>
    <property type="match status" value="1"/>
</dbReference>
<proteinExistence type="predicted"/>
<evidence type="ECO:0000313" key="7">
    <source>
        <dbReference type="Proteomes" id="UP001301958"/>
    </source>
</evidence>
<dbReference type="InterPro" id="IPR002110">
    <property type="entry name" value="Ankyrin_rpt"/>
</dbReference>
<dbReference type="EMBL" id="MU865331">
    <property type="protein sequence ID" value="KAK4227461.1"/>
    <property type="molecule type" value="Genomic_DNA"/>
</dbReference>
<reference evidence="6" key="2">
    <citation type="submission" date="2023-05" db="EMBL/GenBank/DDBJ databases">
        <authorList>
            <consortium name="Lawrence Berkeley National Laboratory"/>
            <person name="Steindorff A."/>
            <person name="Hensen N."/>
            <person name="Bonometti L."/>
            <person name="Westerberg I."/>
            <person name="Brannstrom I.O."/>
            <person name="Guillou S."/>
            <person name="Cros-Aarteil S."/>
            <person name="Calhoun S."/>
            <person name="Haridas S."/>
            <person name="Kuo A."/>
            <person name="Mondo S."/>
            <person name="Pangilinan J."/>
            <person name="Riley R."/>
            <person name="Labutti K."/>
            <person name="Andreopoulos B."/>
            <person name="Lipzen A."/>
            <person name="Chen C."/>
            <person name="Yanf M."/>
            <person name="Daum C."/>
            <person name="Ng V."/>
            <person name="Clum A."/>
            <person name="Ohm R."/>
            <person name="Martin F."/>
            <person name="Silar P."/>
            <person name="Natvig D."/>
            <person name="Lalanne C."/>
            <person name="Gautier V."/>
            <person name="Ament-Velasquez S.L."/>
            <person name="Kruys A."/>
            <person name="Hutchinson M.I."/>
            <person name="Powell A.J."/>
            <person name="Barry K."/>
            <person name="Miller A.N."/>
            <person name="Grigoriev I.V."/>
            <person name="Debuchy R."/>
            <person name="Gladieux P."/>
            <person name="Thoren M.H."/>
            <person name="Johannesson H."/>
        </authorList>
    </citation>
    <scope>NUCLEOTIDE SEQUENCE</scope>
    <source>
        <strain evidence="6">CBS 990.96</strain>
    </source>
</reference>
<feature type="domain" description="F-box" evidence="5">
    <location>
        <begin position="10"/>
        <end position="55"/>
    </location>
</feature>
<dbReference type="AlphaFoldDB" id="A0AAN7GUT4"/>
<sequence length="879" mass="99682">MIRVSSAHQPTPILSLPPEILLLILDLLDLPDKNALNRANQWLYSVINPILYQQNIRYFGSSCMFWAAEYGQLGTLKHALTAGANLDLAAPLIPFPIPSDSDSDDQGDADDNANANANPNASANTNNAQVTAPPGATGYPHQHASRDDDDADDDMLPFCTPLHLAVKHGNADVVAWLLDNGVDIDAASYRLCECRPMKFERNPLRRLNEYPRWRALHTAMCSGERAIAELLIHRGASLNLDATPSHKVTALHHAAAHGMVPIIKLLALENVDLDINQRDRYDNTALHYVAELFSPRDSADIRDTITKLLAFGADLEAHNERGYTPLLNACFRGNFAVAHRLVSIGANAEPHRTVRKFRDVRPLYFCILPRHEFFELDHAPVKHDEFEGNRIALIKALAENGVRVDARYDKRGHRDATALMFACELAEPRAVAAIIQAGANTNAQDRAGRTPFYYATSIRVDHRGEVPQIACTLLQHGARMDLEEEPNCSPLDWAVMQVRWSEDKILYYMLKYATRVNVTKPKLKAALRKCASSGNHKAMKLLMHFTHKYFDITDEDIKDYISLIMGQSDPWNQVETFETILDCGGRRVYTNEMLLFMTIQRRNRDLTMALLNNRFVWVSEPRFQCNQTFLHLAAQWGEGEIVRALLERGADVNVFDAELRTPLTIATTEDHYDVAASLMKEVADPHLQPSDELFKATVKEQNDGNDDEELEDEWRYMKRNYLTAFDIAIRDSRLCILDDMLARFTLPKISHKNIKNNYMHRACQNPNRRILEVILSRKIDEAAGARCLHTILRDIWDKRVVREHSLNHLETAKLLIDRIENLTNPVWALIAEIAYYSGPDPWQYEIRTLLIEELRIGVSQGPNEPHLSIMLLQRGGETE</sequence>
<evidence type="ECO:0000256" key="1">
    <source>
        <dbReference type="ARBA" id="ARBA00022737"/>
    </source>
</evidence>
<dbReference type="PROSITE" id="PS50297">
    <property type="entry name" value="ANK_REP_REGION"/>
    <property type="match status" value="2"/>
</dbReference>
<dbReference type="Pfam" id="PF12796">
    <property type="entry name" value="Ank_2"/>
    <property type="match status" value="2"/>
</dbReference>
<gene>
    <name evidence="6" type="ORF">QBC38DRAFT_364221</name>
</gene>
<dbReference type="InterPro" id="IPR036770">
    <property type="entry name" value="Ankyrin_rpt-contain_sf"/>
</dbReference>
<protein>
    <submittedName>
        <fullName evidence="6">Ankyrin repeat-containing domain protein</fullName>
    </submittedName>
</protein>
<dbReference type="InterPro" id="IPR036047">
    <property type="entry name" value="F-box-like_dom_sf"/>
</dbReference>
<feature type="repeat" description="ANK" evidence="3">
    <location>
        <begin position="246"/>
        <end position="278"/>
    </location>
</feature>
<evidence type="ECO:0000313" key="6">
    <source>
        <dbReference type="EMBL" id="KAK4227461.1"/>
    </source>
</evidence>
<dbReference type="Gene3D" id="1.25.40.20">
    <property type="entry name" value="Ankyrin repeat-containing domain"/>
    <property type="match status" value="4"/>
</dbReference>
<feature type="repeat" description="ANK" evidence="3">
    <location>
        <begin position="414"/>
        <end position="446"/>
    </location>
</feature>
<keyword evidence="1" id="KW-0677">Repeat</keyword>
<dbReference type="PROSITE" id="PS50181">
    <property type="entry name" value="FBOX"/>
    <property type="match status" value="1"/>
</dbReference>
<feature type="repeat" description="ANK" evidence="3">
    <location>
        <begin position="215"/>
        <end position="243"/>
    </location>
</feature>